<keyword evidence="2" id="KW-1185">Reference proteome</keyword>
<evidence type="ECO:0000313" key="2">
    <source>
        <dbReference type="Proteomes" id="UP001239111"/>
    </source>
</evidence>
<gene>
    <name evidence="1" type="ORF">QAD02_003988</name>
</gene>
<protein>
    <submittedName>
        <fullName evidence="1">Uncharacterized protein</fullName>
    </submittedName>
</protein>
<dbReference type="Proteomes" id="UP001239111">
    <property type="component" value="Chromosome 3"/>
</dbReference>
<proteinExistence type="predicted"/>
<reference evidence="1" key="1">
    <citation type="submission" date="2023-04" db="EMBL/GenBank/DDBJ databases">
        <title>A chromosome-level genome assembly of the parasitoid wasp Eretmocerus hayati.</title>
        <authorList>
            <person name="Zhong Y."/>
            <person name="Liu S."/>
            <person name="Liu Y."/>
        </authorList>
    </citation>
    <scope>NUCLEOTIDE SEQUENCE</scope>
    <source>
        <strain evidence="1">ZJU_SS_LIU_2023</strain>
    </source>
</reference>
<organism evidence="1 2">
    <name type="scientific">Eretmocerus hayati</name>
    <dbReference type="NCBI Taxonomy" id="131215"/>
    <lineage>
        <taxon>Eukaryota</taxon>
        <taxon>Metazoa</taxon>
        <taxon>Ecdysozoa</taxon>
        <taxon>Arthropoda</taxon>
        <taxon>Hexapoda</taxon>
        <taxon>Insecta</taxon>
        <taxon>Pterygota</taxon>
        <taxon>Neoptera</taxon>
        <taxon>Endopterygota</taxon>
        <taxon>Hymenoptera</taxon>
        <taxon>Apocrita</taxon>
        <taxon>Proctotrupomorpha</taxon>
        <taxon>Chalcidoidea</taxon>
        <taxon>Aphelinidae</taxon>
        <taxon>Aphelininae</taxon>
        <taxon>Eretmocerus</taxon>
    </lineage>
</organism>
<accession>A0ACC2NNH6</accession>
<comment type="caution">
    <text evidence="1">The sequence shown here is derived from an EMBL/GenBank/DDBJ whole genome shotgun (WGS) entry which is preliminary data.</text>
</comment>
<sequence length="158" mass="17846">MLMPKKNRVAIYEYLFKEGVMVAKKDYHAPKHPELETIPNLEVIKAMQSLKSRGFVKEQFAWRNFYWYLTNEGIEYLREYLHLPPEIVPATLKRKPTTDSSRLKPPAGPRSETSRPAEDRAGYRRGPGGPGDKKADVGAGAIGELEFRGGFGRGKAPQ</sequence>
<evidence type="ECO:0000313" key="1">
    <source>
        <dbReference type="EMBL" id="KAJ8672728.1"/>
    </source>
</evidence>
<name>A0ACC2NNH6_9HYME</name>
<dbReference type="EMBL" id="CM056743">
    <property type="protein sequence ID" value="KAJ8672728.1"/>
    <property type="molecule type" value="Genomic_DNA"/>
</dbReference>